<comment type="similarity">
    <text evidence="2">Belongs to the ATPase inhibitor family.</text>
</comment>
<evidence type="ECO:0000313" key="7">
    <source>
        <dbReference type="EMBL" id="SOQ35144.1"/>
    </source>
</evidence>
<proteinExistence type="inferred from homology"/>
<dbReference type="InterPro" id="IPR007648">
    <property type="entry name" value="ATPase_inhibitor_mt"/>
</dbReference>
<evidence type="ECO:0000256" key="6">
    <source>
        <dbReference type="SAM" id="Coils"/>
    </source>
</evidence>
<accession>A0A2H1V4E0</accession>
<dbReference type="GO" id="GO:0005739">
    <property type="term" value="C:mitochondrion"/>
    <property type="evidence" value="ECO:0007669"/>
    <property type="project" value="UniProtKB-SubCell"/>
</dbReference>
<feature type="coiled-coil region" evidence="6">
    <location>
        <begin position="62"/>
        <end position="96"/>
    </location>
</feature>
<keyword evidence="5" id="KW-0496">Mitochondrion</keyword>
<dbReference type="Pfam" id="PF04568">
    <property type="entry name" value="IATP"/>
    <property type="match status" value="1"/>
</dbReference>
<dbReference type="Gene3D" id="1.20.5.500">
    <property type="entry name" value="Single helix bin"/>
    <property type="match status" value="1"/>
</dbReference>
<dbReference type="AlphaFoldDB" id="A0A2H1V4E0"/>
<evidence type="ECO:0000256" key="1">
    <source>
        <dbReference type="ARBA" id="ARBA00004173"/>
    </source>
</evidence>
<evidence type="ECO:0000256" key="2">
    <source>
        <dbReference type="ARBA" id="ARBA00010901"/>
    </source>
</evidence>
<reference evidence="7" key="1">
    <citation type="submission" date="2016-07" db="EMBL/GenBank/DDBJ databases">
        <authorList>
            <person name="Bretaudeau A."/>
        </authorList>
    </citation>
    <scope>NUCLEOTIDE SEQUENCE</scope>
    <source>
        <strain evidence="7">Rice</strain>
        <tissue evidence="7">Whole body</tissue>
    </source>
</reference>
<keyword evidence="4 6" id="KW-0175">Coiled coil</keyword>
<dbReference type="GO" id="GO:0042030">
    <property type="term" value="F:ATPase inhibitor activity"/>
    <property type="evidence" value="ECO:0007669"/>
    <property type="project" value="InterPro"/>
</dbReference>
<dbReference type="PANTHER" id="PTHR48417:SF1">
    <property type="entry name" value="ATP SYNTHASE F1 SUBUNIT EPSILON"/>
    <property type="match status" value="1"/>
</dbReference>
<protein>
    <submittedName>
        <fullName evidence="7">SFRICE_003643</fullName>
    </submittedName>
</protein>
<evidence type="ECO:0000256" key="5">
    <source>
        <dbReference type="ARBA" id="ARBA00023128"/>
    </source>
</evidence>
<dbReference type="EMBL" id="ODYU01000413">
    <property type="protein sequence ID" value="SOQ35144.1"/>
    <property type="molecule type" value="Genomic_DNA"/>
</dbReference>
<dbReference type="PANTHER" id="PTHR48417">
    <property type="entry name" value="ATP SYNTHASE F1 SUBUNIT EPSILON"/>
    <property type="match status" value="1"/>
</dbReference>
<comment type="subcellular location">
    <subcellularLocation>
        <location evidence="1">Mitochondrion</location>
    </subcellularLocation>
</comment>
<name>A0A2H1V4E0_SPOFR</name>
<keyword evidence="3" id="KW-0809">Transit peptide</keyword>
<organism evidence="7">
    <name type="scientific">Spodoptera frugiperda</name>
    <name type="common">Fall armyworm</name>
    <dbReference type="NCBI Taxonomy" id="7108"/>
    <lineage>
        <taxon>Eukaryota</taxon>
        <taxon>Metazoa</taxon>
        <taxon>Ecdysozoa</taxon>
        <taxon>Arthropoda</taxon>
        <taxon>Hexapoda</taxon>
        <taxon>Insecta</taxon>
        <taxon>Pterygota</taxon>
        <taxon>Neoptera</taxon>
        <taxon>Endopterygota</taxon>
        <taxon>Lepidoptera</taxon>
        <taxon>Glossata</taxon>
        <taxon>Ditrysia</taxon>
        <taxon>Noctuoidea</taxon>
        <taxon>Noctuidae</taxon>
        <taxon>Amphipyrinae</taxon>
        <taxon>Spodoptera</taxon>
    </lineage>
</organism>
<sequence length="101" mass="11769">MRYLSTKIRGLRTSYKKMYTNMIRLESGCRDPGGAGSIREAGGAFKEMGIAKESQYFYKKEQELLKRIKESMKDQKEFHEEQIALHKAAIEKIESKQRSMD</sequence>
<evidence type="ECO:0000256" key="3">
    <source>
        <dbReference type="ARBA" id="ARBA00022946"/>
    </source>
</evidence>
<gene>
    <name evidence="7" type="ORF">SFRICE_003643</name>
</gene>
<dbReference type="SUPFAM" id="SSF64602">
    <property type="entry name" value="F1 ATPase inhibitor, IF1, C-terminal domain"/>
    <property type="match status" value="1"/>
</dbReference>
<evidence type="ECO:0000256" key="4">
    <source>
        <dbReference type="ARBA" id="ARBA00023054"/>
    </source>
</evidence>